<dbReference type="InterPro" id="IPR038729">
    <property type="entry name" value="Rad50/SbcC_AAA"/>
</dbReference>
<dbReference type="PANTHER" id="PTHR43581:SF2">
    <property type="entry name" value="EXCINUCLEASE ATPASE SUBUNIT"/>
    <property type="match status" value="1"/>
</dbReference>
<dbReference type="PANTHER" id="PTHR43581">
    <property type="entry name" value="ATP/GTP PHOSPHATASE"/>
    <property type="match status" value="1"/>
</dbReference>
<dbReference type="GO" id="GO:0005524">
    <property type="term" value="F:ATP binding"/>
    <property type="evidence" value="ECO:0007669"/>
    <property type="project" value="UniProtKB-KW"/>
</dbReference>
<dbReference type="InterPro" id="IPR027417">
    <property type="entry name" value="P-loop_NTPase"/>
</dbReference>
<evidence type="ECO:0000259" key="1">
    <source>
        <dbReference type="Pfam" id="PF13304"/>
    </source>
</evidence>
<gene>
    <name evidence="3" type="ORF">SAMN04487928_101232</name>
</gene>
<dbReference type="GO" id="GO:0006302">
    <property type="term" value="P:double-strand break repair"/>
    <property type="evidence" value="ECO:0007669"/>
    <property type="project" value="InterPro"/>
</dbReference>
<dbReference type="Pfam" id="PF13304">
    <property type="entry name" value="AAA_21"/>
    <property type="match status" value="1"/>
</dbReference>
<proteinExistence type="predicted"/>
<dbReference type="Pfam" id="PF13476">
    <property type="entry name" value="AAA_23"/>
    <property type="match status" value="1"/>
</dbReference>
<reference evidence="4" key="1">
    <citation type="submission" date="2016-10" db="EMBL/GenBank/DDBJ databases">
        <authorList>
            <person name="Varghese N."/>
            <person name="Submissions S."/>
        </authorList>
    </citation>
    <scope>NUCLEOTIDE SEQUENCE [LARGE SCALE GENOMIC DNA]</scope>
    <source>
        <strain evidence="4">P18</strain>
    </source>
</reference>
<dbReference type="InterPro" id="IPR003959">
    <property type="entry name" value="ATPase_AAA_core"/>
</dbReference>
<dbReference type="AlphaFoldDB" id="A0A1I5Q0K1"/>
<protein>
    <submittedName>
        <fullName evidence="3">Predicted ATP-binding protein involved in virulence</fullName>
    </submittedName>
</protein>
<keyword evidence="4" id="KW-1185">Reference proteome</keyword>
<evidence type="ECO:0000313" key="3">
    <source>
        <dbReference type="EMBL" id="SFP39560.1"/>
    </source>
</evidence>
<dbReference type="InterPro" id="IPR051396">
    <property type="entry name" value="Bact_Antivir_Def_Nuclease"/>
</dbReference>
<keyword evidence="3" id="KW-0067">ATP-binding</keyword>
<evidence type="ECO:0000313" key="4">
    <source>
        <dbReference type="Proteomes" id="UP000182624"/>
    </source>
</evidence>
<evidence type="ECO:0000259" key="2">
    <source>
        <dbReference type="Pfam" id="PF13476"/>
    </source>
</evidence>
<accession>A0A1I5Q0K1</accession>
<feature type="domain" description="Rad50/SbcC-type AAA" evidence="2">
    <location>
        <begin position="5"/>
        <end position="224"/>
    </location>
</feature>
<sequence>MFLKKLELKNFRGIEAQNIDFNDGINLIIGNNGAGKTSILSAIANTLSIMTASLSGGEVLHFNQNDVRCVQRRVSESIVESKQAFPIEAKSTIDFNGISLQFGQTGKDILDVLNLQGIDGWNHKDEIIAVMNGVYPLISYQRFDREWKLQANENRGEVVVRYGTVTRESGYEDCLSGTGYEDIIQKWCLTMALMEYERKSEIREFKAFQRIVEKFIQELEDNNQKISVYYSSEVGSLVYESGDSRLPLYDLSTGYRAIMSMIMELAYRSVILNPEICDDIERIEGIVLIDEIDAHLHPKWQWRILDALKATFPSVQFIVATHSPMVIASVQNVNIINLDVDNGVTYLESAYGFSAGDVLTLRQGTTEMPMEAKKQLDELDRALDEADDNRARAILEKALSEYGENSAFYNELYQMYKLNSWMDV</sequence>
<dbReference type="Proteomes" id="UP000182624">
    <property type="component" value="Unassembled WGS sequence"/>
</dbReference>
<dbReference type="Gene3D" id="3.40.50.300">
    <property type="entry name" value="P-loop containing nucleotide triphosphate hydrolases"/>
    <property type="match status" value="1"/>
</dbReference>
<organism evidence="3 4">
    <name type="scientific">Butyrivibrio proteoclasticus</name>
    <dbReference type="NCBI Taxonomy" id="43305"/>
    <lineage>
        <taxon>Bacteria</taxon>
        <taxon>Bacillati</taxon>
        <taxon>Bacillota</taxon>
        <taxon>Clostridia</taxon>
        <taxon>Lachnospirales</taxon>
        <taxon>Lachnospiraceae</taxon>
        <taxon>Butyrivibrio</taxon>
    </lineage>
</organism>
<name>A0A1I5Q0K1_9FIRM</name>
<dbReference type="EMBL" id="FOXO01000001">
    <property type="protein sequence ID" value="SFP39560.1"/>
    <property type="molecule type" value="Genomic_DNA"/>
</dbReference>
<keyword evidence="3" id="KW-0547">Nucleotide-binding</keyword>
<dbReference type="SUPFAM" id="SSF52540">
    <property type="entry name" value="P-loop containing nucleoside triphosphate hydrolases"/>
    <property type="match status" value="1"/>
</dbReference>
<feature type="domain" description="ATPase AAA-type core" evidence="1">
    <location>
        <begin position="234"/>
        <end position="327"/>
    </location>
</feature>
<dbReference type="GO" id="GO:0016887">
    <property type="term" value="F:ATP hydrolysis activity"/>
    <property type="evidence" value="ECO:0007669"/>
    <property type="project" value="InterPro"/>
</dbReference>